<sequence>MPFAIENETELTGINHKNELKPKPNLPKSIDLSHHLNTLSRSRVPSPLKDLIKYMREPGMISLAGGLPHPSLFPYTSLQLQVYAPETDLTQQQRQDASSSPMDISILKHPSPGHPNNLSAALQYGTAHGSPTLSSFLHNFVSRVFRPAYSDFEILLNFGNTDAWNKVINILCEPGDPILIEQHTYASAQAVWAPMGCRGVPVGLDKDGVVPGDLERILSTWEGERRPTLLYIVPTGQNPTGSTLSLERKKEIYEICVKWDVIICEDDPYYFLQMEEYSSPSLSNGSPPNGSNGSNSPSQGKPNGEAVFTEELLIESLVPSFVSLDYQGRVIRLETFSKTLGPGNRLGYFICNPIFSERLLRATEVTTQAPGGWPIAIIEQLVGKQGWGHEGLLRWFWGLRGVYTARRNWLCDILFAEFDVCPTPEFMKMGKMGIVDDYVTFPKGHGPSGIGSSVDELEKSMMFSFSAPKGGMFLWIKLYLSHNPTFKALKAAGEEHPEGIWETKIWMEMIEEKVLLAPGSYHTPIVGPNQRAKQEEGVAFFRLAFSFETVNT</sequence>
<evidence type="ECO:0000256" key="4">
    <source>
        <dbReference type="ARBA" id="ARBA00022679"/>
    </source>
</evidence>
<name>A0A8H5CJ10_9AGAR</name>
<keyword evidence="4" id="KW-0808">Transferase</keyword>
<dbReference type="OrthoDB" id="691673at2759"/>
<feature type="domain" description="Aminotransferase class I/classII large" evidence="7">
    <location>
        <begin position="121"/>
        <end position="358"/>
    </location>
</feature>
<proteinExistence type="inferred from homology"/>
<evidence type="ECO:0000256" key="3">
    <source>
        <dbReference type="ARBA" id="ARBA00022576"/>
    </source>
</evidence>
<keyword evidence="9" id="KW-1185">Reference proteome</keyword>
<dbReference type="GO" id="GO:0008483">
    <property type="term" value="F:transaminase activity"/>
    <property type="evidence" value="ECO:0007669"/>
    <property type="project" value="UniProtKB-KW"/>
</dbReference>
<organism evidence="8 9">
    <name type="scientific">Tetrapyrgos nigripes</name>
    <dbReference type="NCBI Taxonomy" id="182062"/>
    <lineage>
        <taxon>Eukaryota</taxon>
        <taxon>Fungi</taxon>
        <taxon>Dikarya</taxon>
        <taxon>Basidiomycota</taxon>
        <taxon>Agaricomycotina</taxon>
        <taxon>Agaricomycetes</taxon>
        <taxon>Agaricomycetidae</taxon>
        <taxon>Agaricales</taxon>
        <taxon>Marasmiineae</taxon>
        <taxon>Marasmiaceae</taxon>
        <taxon>Tetrapyrgos</taxon>
    </lineage>
</organism>
<dbReference type="AlphaFoldDB" id="A0A8H5CJ10"/>
<dbReference type="EMBL" id="JAACJM010000163">
    <property type="protein sequence ID" value="KAF5341482.1"/>
    <property type="molecule type" value="Genomic_DNA"/>
</dbReference>
<keyword evidence="3" id="KW-0032">Aminotransferase</keyword>
<comment type="similarity">
    <text evidence="2">Belongs to the class-I pyridoxal-phosphate-dependent aminotransferase family.</text>
</comment>
<dbReference type="Proteomes" id="UP000559256">
    <property type="component" value="Unassembled WGS sequence"/>
</dbReference>
<dbReference type="SUPFAM" id="SSF53383">
    <property type="entry name" value="PLP-dependent transferases"/>
    <property type="match status" value="1"/>
</dbReference>
<evidence type="ECO:0000256" key="6">
    <source>
        <dbReference type="SAM" id="MobiDB-lite"/>
    </source>
</evidence>
<dbReference type="Gene3D" id="3.40.640.10">
    <property type="entry name" value="Type I PLP-dependent aspartate aminotransferase-like (Major domain)"/>
    <property type="match status" value="2"/>
</dbReference>
<dbReference type="InterPro" id="IPR015424">
    <property type="entry name" value="PyrdxlP-dep_Trfase"/>
</dbReference>
<comment type="caution">
    <text evidence="8">The sequence shown here is derived from an EMBL/GenBank/DDBJ whole genome shotgun (WGS) entry which is preliminary data.</text>
</comment>
<dbReference type="Pfam" id="PF00155">
    <property type="entry name" value="Aminotran_1_2"/>
    <property type="match status" value="1"/>
</dbReference>
<evidence type="ECO:0000313" key="9">
    <source>
        <dbReference type="Proteomes" id="UP000559256"/>
    </source>
</evidence>
<evidence type="ECO:0000259" key="7">
    <source>
        <dbReference type="Pfam" id="PF00155"/>
    </source>
</evidence>
<comment type="cofactor">
    <cofactor evidence="1">
        <name>pyridoxal 5'-phosphate</name>
        <dbReference type="ChEBI" id="CHEBI:597326"/>
    </cofactor>
</comment>
<dbReference type="PANTHER" id="PTHR42790:SF1">
    <property type="entry name" value="AROMATIC AMINO ACID AMINOTRANSFERASE, HYPOTHETICAL (EUROFUNG)"/>
    <property type="match status" value="1"/>
</dbReference>
<reference evidence="8 9" key="1">
    <citation type="journal article" date="2020" name="ISME J.">
        <title>Uncovering the hidden diversity of litter-decomposition mechanisms in mushroom-forming fungi.</title>
        <authorList>
            <person name="Floudas D."/>
            <person name="Bentzer J."/>
            <person name="Ahren D."/>
            <person name="Johansson T."/>
            <person name="Persson P."/>
            <person name="Tunlid A."/>
        </authorList>
    </citation>
    <scope>NUCLEOTIDE SEQUENCE [LARGE SCALE GENOMIC DNA]</scope>
    <source>
        <strain evidence="8 9">CBS 291.85</strain>
    </source>
</reference>
<dbReference type="PANTHER" id="PTHR42790">
    <property type="entry name" value="AMINOTRANSFERASE"/>
    <property type="match status" value="1"/>
</dbReference>
<protein>
    <recommendedName>
        <fullName evidence="7">Aminotransferase class I/classII large domain-containing protein</fullName>
    </recommendedName>
</protein>
<evidence type="ECO:0000313" key="8">
    <source>
        <dbReference type="EMBL" id="KAF5341482.1"/>
    </source>
</evidence>
<feature type="region of interest" description="Disordered" evidence="6">
    <location>
        <begin position="281"/>
        <end position="302"/>
    </location>
</feature>
<dbReference type="InterPro" id="IPR004839">
    <property type="entry name" value="Aminotransferase_I/II_large"/>
</dbReference>
<dbReference type="InterPro" id="IPR015421">
    <property type="entry name" value="PyrdxlP-dep_Trfase_major"/>
</dbReference>
<evidence type="ECO:0000256" key="5">
    <source>
        <dbReference type="ARBA" id="ARBA00022898"/>
    </source>
</evidence>
<accession>A0A8H5CJ10</accession>
<dbReference type="CDD" id="cd00609">
    <property type="entry name" value="AAT_like"/>
    <property type="match status" value="1"/>
</dbReference>
<evidence type="ECO:0000256" key="1">
    <source>
        <dbReference type="ARBA" id="ARBA00001933"/>
    </source>
</evidence>
<gene>
    <name evidence="8" type="ORF">D9758_013938</name>
</gene>
<dbReference type="GO" id="GO:0030170">
    <property type="term" value="F:pyridoxal phosphate binding"/>
    <property type="evidence" value="ECO:0007669"/>
    <property type="project" value="InterPro"/>
</dbReference>
<dbReference type="GO" id="GO:1901605">
    <property type="term" value="P:alpha-amino acid metabolic process"/>
    <property type="evidence" value="ECO:0007669"/>
    <property type="project" value="TreeGrafter"/>
</dbReference>
<evidence type="ECO:0000256" key="2">
    <source>
        <dbReference type="ARBA" id="ARBA00007441"/>
    </source>
</evidence>
<dbReference type="InterPro" id="IPR050859">
    <property type="entry name" value="Class-I_PLP-dep_aminotransf"/>
</dbReference>
<keyword evidence="5" id="KW-0663">Pyridoxal phosphate</keyword>